<evidence type="ECO:0000256" key="4">
    <source>
        <dbReference type="ARBA" id="ARBA00023276"/>
    </source>
</evidence>
<dbReference type="RefSeq" id="YP_009545368.1">
    <property type="nucleotide sequence ID" value="NC_040135.1"/>
</dbReference>
<evidence type="ECO:0000256" key="3">
    <source>
        <dbReference type="ARBA" id="ARBA00023136"/>
    </source>
</evidence>
<gene>
    <name evidence="6" type="primary">psbW</name>
</gene>
<dbReference type="AlphaFoldDB" id="A0A3G2QZY6"/>
<dbReference type="InterPro" id="IPR005610">
    <property type="entry name" value="PSII_Psb28_class-1"/>
</dbReference>
<keyword evidence="3" id="KW-0472">Membrane</keyword>
<dbReference type="PANTHER" id="PTHR34963">
    <property type="match status" value="1"/>
</dbReference>
<protein>
    <recommendedName>
        <fullName evidence="5">Photosystem II reaction center Psb28 protein</fullName>
    </recommendedName>
</protein>
<keyword evidence="2 5" id="KW-0602">Photosynthesis</keyword>
<sequence>MVIQIQLIEGKKETTIPLIKLTKSKNKQTGTATFVFIKPKTLMEKFSLKSITGVHLLWNNKKIVTNEVDLLFSEGQPFLVRALFIFKNPKEWFEFFSFMNAYSKETGFLISFHLINQEN</sequence>
<proteinExistence type="inferred from homology"/>
<dbReference type="InterPro" id="IPR038676">
    <property type="entry name" value="Psb28_c1_sf"/>
</dbReference>
<dbReference type="NCBIfam" id="TIGR03047">
    <property type="entry name" value="PS_II_psb28"/>
    <property type="match status" value="1"/>
</dbReference>
<evidence type="ECO:0000256" key="5">
    <source>
        <dbReference type="RuleBase" id="RU003509"/>
    </source>
</evidence>
<comment type="similarity">
    <text evidence="5">Belongs to the Psb28 family.</text>
</comment>
<geneLocation type="plastid" evidence="6"/>
<reference evidence="6" key="1">
    <citation type="submission" date="2018-08" db="EMBL/GenBank/DDBJ databases">
        <title>Comparative Plastid Genomics of Synurophyceae: Evolutionary Evidence of Lateral Gene Transfer and Inverted Repeat Dynamics.</title>
        <authorList>
            <person name="Kim J.I."/>
            <person name="Shin H."/>
            <person name="Skaloud P."/>
            <person name="Jung J."/>
            <person name="Yoon H.S."/>
            <person name="Archibald J.M."/>
            <person name="Shin W."/>
        </authorList>
    </citation>
    <scope>NUCLEOTIDE SEQUENCE</scope>
    <source>
        <strain evidence="6">CCMP1782</strain>
    </source>
</reference>
<dbReference type="Pfam" id="PF03912">
    <property type="entry name" value="Psb28"/>
    <property type="match status" value="1"/>
</dbReference>
<evidence type="ECO:0000313" key="6">
    <source>
        <dbReference type="EMBL" id="AYO28522.1"/>
    </source>
</evidence>
<dbReference type="PANTHER" id="PTHR34963:SF2">
    <property type="entry name" value="PHOTOSYSTEM II REACTION CENTER PSB28 PROTEIN, CHLOROPLASTIC"/>
    <property type="match status" value="1"/>
</dbReference>
<dbReference type="GeneID" id="38571875"/>
<dbReference type="GO" id="GO:0009523">
    <property type="term" value="C:photosystem II"/>
    <property type="evidence" value="ECO:0007669"/>
    <property type="project" value="UniProtKB-KW"/>
</dbReference>
<dbReference type="Gene3D" id="2.40.30.220">
    <property type="entry name" value="Photosystem II Psb28"/>
    <property type="match status" value="1"/>
</dbReference>
<name>A0A3G2QZY6_9STRA</name>
<evidence type="ECO:0000256" key="1">
    <source>
        <dbReference type="ARBA" id="ARBA00004170"/>
    </source>
</evidence>
<dbReference type="GO" id="GO:0015979">
    <property type="term" value="P:photosynthesis"/>
    <property type="evidence" value="ECO:0007669"/>
    <property type="project" value="UniProtKB-KW"/>
</dbReference>
<evidence type="ECO:0000256" key="2">
    <source>
        <dbReference type="ARBA" id="ARBA00022531"/>
    </source>
</evidence>
<organism evidence="6">
    <name type="scientific">Mallomonas splendens</name>
    <dbReference type="NCBI Taxonomy" id="52552"/>
    <lineage>
        <taxon>Eukaryota</taxon>
        <taxon>Sar</taxon>
        <taxon>Stramenopiles</taxon>
        <taxon>Ochrophyta</taxon>
        <taxon>Synurophyceae</taxon>
        <taxon>Synurales</taxon>
        <taxon>Mallomonadaceae</taxon>
        <taxon>Mallomonas</taxon>
    </lineage>
</organism>
<keyword evidence="6" id="KW-0934">Plastid</keyword>
<dbReference type="EMBL" id="MH795131">
    <property type="protein sequence ID" value="AYO28522.1"/>
    <property type="molecule type" value="Genomic_DNA"/>
</dbReference>
<accession>A0A3G2QZY6</accession>
<keyword evidence="4 5" id="KW-0604">Photosystem II</keyword>
<comment type="subcellular location">
    <subcellularLocation>
        <location evidence="1">Membrane</location>
        <topology evidence="1">Peripheral membrane protein</topology>
    </subcellularLocation>
</comment>